<dbReference type="EMBL" id="AY204366">
    <property type="protein sequence ID" value="AAO38284.1"/>
    <property type="molecule type" value="Genomic_DNA"/>
</dbReference>
<protein>
    <submittedName>
        <fullName evidence="1">Lfe117p1</fullName>
    </submittedName>
</protein>
<organism evidence="1">
    <name type="scientific">Leptospirillum ferrooxidans</name>
    <dbReference type="NCBI Taxonomy" id="180"/>
    <lineage>
        <taxon>Bacteria</taxon>
        <taxon>Pseudomonadati</taxon>
        <taxon>Nitrospirota</taxon>
        <taxon>Nitrospiria</taxon>
        <taxon>Nitrospirales</taxon>
        <taxon>Nitrospiraceae</taxon>
        <taxon>Leptospirillum</taxon>
    </lineage>
</organism>
<reference evidence="1" key="1">
    <citation type="journal article" date="2003" name="Proc. Natl. Acad. Sci. U.S.A.">
        <title>Gene function analysis in environmental isolates: the nif regulon of the strict iron oxidizing bacterium Leptospirillum ferrooxidans.</title>
        <authorList>
            <person name="Parro V."/>
            <person name="Moreno-Paz M."/>
        </authorList>
    </citation>
    <scope>NUCLEOTIDE SEQUENCE</scope>
</reference>
<sequence>MFEKRDISVPRDPEKNGVQLARTGNQKIDVPDVWMNLCSRLLTRCSSFNGLNSTK</sequence>
<name>Q7X1L6_9BACT</name>
<dbReference type="AlphaFoldDB" id="Q7X1L6"/>
<accession>Q7X1L6</accession>
<evidence type="ECO:0000313" key="1">
    <source>
        <dbReference type="EMBL" id="AAO38284.1"/>
    </source>
</evidence>
<proteinExistence type="predicted"/>